<evidence type="ECO:0000313" key="6">
    <source>
        <dbReference type="EMBL" id="KAF8002796.1"/>
    </source>
</evidence>
<evidence type="ECO:0000256" key="4">
    <source>
        <dbReference type="PROSITE-ProRule" id="PRU01024"/>
    </source>
</evidence>
<evidence type="ECO:0000313" key="7">
    <source>
        <dbReference type="Proteomes" id="UP000649328"/>
    </source>
</evidence>
<feature type="binding site" evidence="4">
    <location>
        <position position="127"/>
    </location>
    <ligand>
        <name>S-adenosyl-L-methionine</name>
        <dbReference type="ChEBI" id="CHEBI:59789"/>
    </ligand>
</feature>
<accession>A0A8H7GUW2</accession>
<dbReference type="AlphaFoldDB" id="A0A8H7GUW2"/>
<dbReference type="InterPro" id="IPR025714">
    <property type="entry name" value="Methyltranfer_dom"/>
</dbReference>
<dbReference type="EMBL" id="JACBPP010000003">
    <property type="protein sequence ID" value="KAF8002796.1"/>
    <property type="molecule type" value="Genomic_DNA"/>
</dbReference>
<comment type="caution">
    <text evidence="4">Lacks conserved residue(s) required for the propagation of feature annotation.</text>
</comment>
<evidence type="ECO:0000259" key="5">
    <source>
        <dbReference type="Pfam" id="PF13847"/>
    </source>
</evidence>
<evidence type="ECO:0000256" key="1">
    <source>
        <dbReference type="ARBA" id="ARBA00022603"/>
    </source>
</evidence>
<keyword evidence="7" id="KW-1185">Reference proteome</keyword>
<feature type="domain" description="Methyltransferase" evidence="5">
    <location>
        <begin position="122"/>
        <end position="168"/>
    </location>
</feature>
<protein>
    <recommendedName>
        <fullName evidence="5">Methyltransferase domain-containing protein</fullName>
    </recommendedName>
</protein>
<dbReference type="InterPro" id="IPR029063">
    <property type="entry name" value="SAM-dependent_MTases_sf"/>
</dbReference>
<gene>
    <name evidence="6" type="ORF">HF325_002041</name>
</gene>
<dbReference type="PROSITE" id="PS51687">
    <property type="entry name" value="SAM_MT_RNA_M5U"/>
    <property type="match status" value="1"/>
</dbReference>
<dbReference type="OrthoDB" id="10250660at2759"/>
<name>A0A8H7GUW2_9ASCO</name>
<reference evidence="6" key="1">
    <citation type="submission" date="2020-10" db="EMBL/GenBank/DDBJ databases">
        <title>The Whole-Genome Sequence of Metschnikowia persimmonesis, a Novel Endophytic Yeast Species Isolated from Medicinal Plant Diospyros kaki Thumb.</title>
        <authorList>
            <person name="Rahmat E."/>
            <person name="Kang Y."/>
        </authorList>
    </citation>
    <scope>NUCLEOTIDE SEQUENCE</scope>
    <source>
        <strain evidence="6">KIOM G15050</strain>
    </source>
</reference>
<dbReference type="GO" id="GO:0008173">
    <property type="term" value="F:RNA methyltransferase activity"/>
    <property type="evidence" value="ECO:0007669"/>
    <property type="project" value="InterPro"/>
</dbReference>
<proteinExistence type="inferred from homology"/>
<dbReference type="Pfam" id="PF13847">
    <property type="entry name" value="Methyltransf_31"/>
    <property type="match status" value="1"/>
</dbReference>
<keyword evidence="2 4" id="KW-0808">Transferase</keyword>
<comment type="caution">
    <text evidence="6">The sequence shown here is derived from an EMBL/GenBank/DDBJ whole genome shotgun (WGS) entry which is preliminary data.</text>
</comment>
<sequence length="195" mass="22241">MLLYEDQLVFKLDIIKRAYKYIYPELNASEIDDFGMLALKLETDSRKKVESDFILRDSLRVNHATGEYTTVCLTRRNNVVTEKVKDFVFQFEANEFFQNNRSILPTFVDFLSYHLSPMKFTHLVDAYCGSGFLGISLSGQLPEQGKVFGIEISKKSIEYAKHNAGINGIPVPRKMEFVAGTPTLCLRMSSFLNLA</sequence>
<evidence type="ECO:0000256" key="3">
    <source>
        <dbReference type="ARBA" id="ARBA00022691"/>
    </source>
</evidence>
<dbReference type="PANTHER" id="PTHR11061">
    <property type="entry name" value="RNA M5U METHYLTRANSFERASE"/>
    <property type="match status" value="1"/>
</dbReference>
<dbReference type="PANTHER" id="PTHR11061:SF30">
    <property type="entry name" value="TRNA (URACIL(54)-C(5))-METHYLTRANSFERASE"/>
    <property type="match status" value="1"/>
</dbReference>
<dbReference type="Proteomes" id="UP000649328">
    <property type="component" value="Unassembled WGS sequence"/>
</dbReference>
<evidence type="ECO:0000256" key="2">
    <source>
        <dbReference type="ARBA" id="ARBA00022679"/>
    </source>
</evidence>
<feature type="binding site" evidence="4">
    <location>
        <position position="98"/>
    </location>
    <ligand>
        <name>S-adenosyl-L-methionine</name>
        <dbReference type="ChEBI" id="CHEBI:59789"/>
    </ligand>
</feature>
<dbReference type="GO" id="GO:0006396">
    <property type="term" value="P:RNA processing"/>
    <property type="evidence" value="ECO:0007669"/>
    <property type="project" value="InterPro"/>
</dbReference>
<dbReference type="SUPFAM" id="SSF53335">
    <property type="entry name" value="S-adenosyl-L-methionine-dependent methyltransferases"/>
    <property type="match status" value="1"/>
</dbReference>
<keyword evidence="3 4" id="KW-0949">S-adenosyl-L-methionine</keyword>
<keyword evidence="1 4" id="KW-0489">Methyltransferase</keyword>
<dbReference type="Gene3D" id="3.40.50.150">
    <property type="entry name" value="Vaccinia Virus protein VP39"/>
    <property type="match status" value="1"/>
</dbReference>
<dbReference type="GO" id="GO:0032259">
    <property type="term" value="P:methylation"/>
    <property type="evidence" value="ECO:0007669"/>
    <property type="project" value="UniProtKB-KW"/>
</dbReference>
<feature type="binding site" evidence="4">
    <location>
        <position position="151"/>
    </location>
    <ligand>
        <name>S-adenosyl-L-methionine</name>
        <dbReference type="ChEBI" id="CHEBI:59789"/>
    </ligand>
</feature>
<organism evidence="6 7">
    <name type="scientific">Metschnikowia pulcherrima</name>
    <dbReference type="NCBI Taxonomy" id="27326"/>
    <lineage>
        <taxon>Eukaryota</taxon>
        <taxon>Fungi</taxon>
        <taxon>Dikarya</taxon>
        <taxon>Ascomycota</taxon>
        <taxon>Saccharomycotina</taxon>
        <taxon>Pichiomycetes</taxon>
        <taxon>Metschnikowiaceae</taxon>
        <taxon>Metschnikowia</taxon>
    </lineage>
</organism>
<comment type="similarity">
    <text evidence="4">Belongs to the class I-like SAM-binding methyltransferase superfamily. RNA M5U methyltransferase family.</text>
</comment>
<dbReference type="InterPro" id="IPR010280">
    <property type="entry name" value="U5_MeTrfase_fam"/>
</dbReference>